<dbReference type="RefSeq" id="XP_038986972.1">
    <property type="nucleotide sequence ID" value="XM_039131044.1"/>
</dbReference>
<dbReference type="KEGG" id="pda:103698858"/>
<proteinExistence type="predicted"/>
<dbReference type="SUPFAM" id="SSF51735">
    <property type="entry name" value="NAD(P)-binding Rossmann-fold domains"/>
    <property type="match status" value="1"/>
</dbReference>
<name>A0A8B9AMW4_PHODC</name>
<dbReference type="InterPro" id="IPR036291">
    <property type="entry name" value="NAD(P)-bd_dom_sf"/>
</dbReference>
<dbReference type="PANTHER" id="PTHR32487">
    <property type="entry name" value="3-OXO-DELTA(4,5)-STEROID 5-BETA-REDUCTASE"/>
    <property type="match status" value="1"/>
</dbReference>
<dbReference type="AlphaFoldDB" id="A0A8B9AMW4"/>
<sequence length="439" mass="47818">MDAGKLGNGRVHTTGAPAASMAATAVAAARRGEGKVALVAGATGLVGRELVRALLLPSSAWKLVYGVARRPPDDADDDGDNERYRFLACDMLDRGETMEMLSPLAEQVTHVFWVTWASQFPLDTQECCDQNRAMLSNALDALLLPVPSPAIAHLALQTGTMHYVSVKQAGGGGCHVYYEEESPRVGEEVRNFYYALEDLVKDRLGGGSDGGGGGRRIARWSVHRPGLLLGSSQRSHFNLMGSLCVYASICRHLGLPFYFHGLRRCWEEPYMDASDARLVSKQHLWWASVASASSSSSPSSSSSLAAAAAEADCQAFNAVNGTAFTWKEVWPALAAKFGLPLQADGGDELVSEETSYSRLMGDKGAAWEEIVAKESDLRPTRMDDLANWAFLDTVFRFPAKMLASSGKARRLGFTATYTTLESLLYWVDRMREERLIPSY</sequence>
<reference evidence="2" key="1">
    <citation type="journal article" date="2019" name="Nat. Commun.">
        <title>Genome-wide association mapping of date palm fruit traits.</title>
        <authorList>
            <person name="Hazzouri K.M."/>
            <person name="Gros-Balthazard M."/>
            <person name="Flowers J.M."/>
            <person name="Copetti D."/>
            <person name="Lemansour A."/>
            <person name="Lebrun M."/>
            <person name="Masmoudi K."/>
            <person name="Ferrand S."/>
            <person name="Dhar M.I."/>
            <person name="Fresquez Z.A."/>
            <person name="Rosas U."/>
            <person name="Zhang J."/>
            <person name="Talag J."/>
            <person name="Lee S."/>
            <person name="Kudrna D."/>
            <person name="Powell R.F."/>
            <person name="Leitch I.J."/>
            <person name="Krueger R.R."/>
            <person name="Wing R.A."/>
            <person name="Amiri K.M.A."/>
            <person name="Purugganan M.D."/>
        </authorList>
    </citation>
    <scope>NUCLEOTIDE SEQUENCE [LARGE SCALE GENOMIC DNA]</scope>
    <source>
        <strain evidence="2">cv. Khalas</strain>
    </source>
</reference>
<evidence type="ECO:0000313" key="2">
    <source>
        <dbReference type="Proteomes" id="UP000228380"/>
    </source>
</evidence>
<accession>A0A8B9AMW4</accession>
<protein>
    <submittedName>
        <fullName evidence="3">(S)-8-oxocitronellyl enol synthase CYC2</fullName>
    </submittedName>
</protein>
<dbReference type="Proteomes" id="UP000228380">
    <property type="component" value="Chromosome 10"/>
</dbReference>
<dbReference type="InterPro" id="IPR001509">
    <property type="entry name" value="Epimerase_deHydtase"/>
</dbReference>
<evidence type="ECO:0000259" key="1">
    <source>
        <dbReference type="Pfam" id="PF01370"/>
    </source>
</evidence>
<feature type="domain" description="NAD-dependent epimerase/dehydratase" evidence="1">
    <location>
        <begin position="37"/>
        <end position="111"/>
    </location>
</feature>
<dbReference type="OrthoDB" id="1731983at2759"/>
<gene>
    <name evidence="3" type="primary">LOC103698858</name>
</gene>
<dbReference type="Gene3D" id="3.40.50.720">
    <property type="entry name" value="NAD(P)-binding Rossmann-like Domain"/>
    <property type="match status" value="1"/>
</dbReference>
<dbReference type="GeneID" id="103698858"/>
<reference evidence="3" key="2">
    <citation type="submission" date="2025-08" db="UniProtKB">
        <authorList>
            <consortium name="RefSeq"/>
        </authorList>
    </citation>
    <scope>IDENTIFICATION</scope>
    <source>
        <tissue evidence="3">Young leaves</tissue>
    </source>
</reference>
<evidence type="ECO:0000313" key="3">
    <source>
        <dbReference type="RefSeq" id="XP_038986972.1"/>
    </source>
</evidence>
<dbReference type="PANTHER" id="PTHR32487:SF12">
    <property type="entry name" value="3-OXO-DELTA(4,5)-STEROID 5-BETA-REDUCTASE"/>
    <property type="match status" value="1"/>
</dbReference>
<dbReference type="Pfam" id="PF01370">
    <property type="entry name" value="Epimerase"/>
    <property type="match status" value="1"/>
</dbReference>
<keyword evidence="2" id="KW-1185">Reference proteome</keyword>
<organism evidence="2 3">
    <name type="scientific">Phoenix dactylifera</name>
    <name type="common">Date palm</name>
    <dbReference type="NCBI Taxonomy" id="42345"/>
    <lineage>
        <taxon>Eukaryota</taxon>
        <taxon>Viridiplantae</taxon>
        <taxon>Streptophyta</taxon>
        <taxon>Embryophyta</taxon>
        <taxon>Tracheophyta</taxon>
        <taxon>Spermatophyta</taxon>
        <taxon>Magnoliopsida</taxon>
        <taxon>Liliopsida</taxon>
        <taxon>Arecaceae</taxon>
        <taxon>Coryphoideae</taxon>
        <taxon>Phoeniceae</taxon>
        <taxon>Phoenix</taxon>
    </lineage>
</organism>